<evidence type="ECO:0000313" key="2">
    <source>
        <dbReference type="Proteomes" id="UP000253324"/>
    </source>
</evidence>
<dbReference type="RefSeq" id="WP_114428257.1">
    <property type="nucleotide sequence ID" value="NZ_QPJM01000001.1"/>
</dbReference>
<comment type="caution">
    <text evidence="1">The sequence shown here is derived from an EMBL/GenBank/DDBJ whole genome shotgun (WGS) entry which is preliminary data.</text>
</comment>
<reference evidence="1 2" key="1">
    <citation type="submission" date="2018-07" db="EMBL/GenBank/DDBJ databases">
        <title>Genomic Encyclopedia of Type Strains, Phase III (KMG-III): the genomes of soil and plant-associated and newly described type strains.</title>
        <authorList>
            <person name="Whitman W."/>
        </authorList>
    </citation>
    <scope>NUCLEOTIDE SEQUENCE [LARGE SCALE GENOMIC DNA]</scope>
    <source>
        <strain evidence="1 2">31-25a</strain>
    </source>
</reference>
<dbReference type="OrthoDB" id="571298at2"/>
<gene>
    <name evidence="1" type="ORF">C7476_101447</name>
</gene>
<protein>
    <submittedName>
        <fullName evidence="1">Uncharacterized protein</fullName>
    </submittedName>
</protein>
<proteinExistence type="predicted"/>
<evidence type="ECO:0000313" key="1">
    <source>
        <dbReference type="EMBL" id="RCW87679.1"/>
    </source>
</evidence>
<keyword evidence="2" id="KW-1185">Reference proteome</keyword>
<dbReference type="InterPro" id="IPR045499">
    <property type="entry name" value="DUF6492"/>
</dbReference>
<organism evidence="1 2">
    <name type="scientific">Phyllobacterium bourgognense</name>
    <dbReference type="NCBI Taxonomy" id="314236"/>
    <lineage>
        <taxon>Bacteria</taxon>
        <taxon>Pseudomonadati</taxon>
        <taxon>Pseudomonadota</taxon>
        <taxon>Alphaproteobacteria</taxon>
        <taxon>Hyphomicrobiales</taxon>
        <taxon>Phyllobacteriaceae</taxon>
        <taxon>Phyllobacterium</taxon>
    </lineage>
</organism>
<dbReference type="Pfam" id="PF20102">
    <property type="entry name" value="DUF6492"/>
    <property type="match status" value="1"/>
</dbReference>
<dbReference type="Proteomes" id="UP000253324">
    <property type="component" value="Unassembled WGS sequence"/>
</dbReference>
<sequence>MTKTALVTASYAPDFERCRLLCETIDRFVTGYTRHYILVEHRDVALFKQLEGPRRVVIDENDLLPRWIRPFPDPSNFGRRRIWLSPRTMPLRGWHVQQFRRIAIAAHADEDAFFYIDSDVAFLKSFDCASVWRGSDLRLFRRDGDLLRPVPGDQLIWSEHAGQVLGLVPVSPAGHDYIGTLIAWRRDALLTMCAHIERITGRHWIAAIGRSRRFSECMIYGRYADEVLMAEGHYHDAAEFCRVYWFAPAPTDAEFLAFIEAMTPEQVAIGMQSFIGDDTARIRKLLA</sequence>
<dbReference type="AlphaFoldDB" id="A0A368Z6U1"/>
<accession>A0A368Z6U1</accession>
<dbReference type="EMBL" id="QPJM01000001">
    <property type="protein sequence ID" value="RCW87679.1"/>
    <property type="molecule type" value="Genomic_DNA"/>
</dbReference>
<name>A0A368Z6U1_9HYPH</name>